<dbReference type="InterPro" id="IPR046848">
    <property type="entry name" value="E_motif"/>
</dbReference>
<dbReference type="Pfam" id="PF20430">
    <property type="entry name" value="Eplus_motif"/>
    <property type="match status" value="1"/>
</dbReference>
<dbReference type="Pfam" id="PF20431">
    <property type="entry name" value="E_motif"/>
    <property type="match status" value="1"/>
</dbReference>
<organism evidence="3 4">
    <name type="scientific">Stephania japonica</name>
    <dbReference type="NCBI Taxonomy" id="461633"/>
    <lineage>
        <taxon>Eukaryota</taxon>
        <taxon>Viridiplantae</taxon>
        <taxon>Streptophyta</taxon>
        <taxon>Embryophyta</taxon>
        <taxon>Tracheophyta</taxon>
        <taxon>Spermatophyta</taxon>
        <taxon>Magnoliopsida</taxon>
        <taxon>Ranunculales</taxon>
        <taxon>Menispermaceae</taxon>
        <taxon>Menispermoideae</taxon>
        <taxon>Cissampelideae</taxon>
        <taxon>Stephania</taxon>
    </lineage>
</organism>
<dbReference type="GO" id="GO:0003723">
    <property type="term" value="F:RNA binding"/>
    <property type="evidence" value="ECO:0007669"/>
    <property type="project" value="InterPro"/>
</dbReference>
<keyword evidence="1" id="KW-0677">Repeat</keyword>
<dbReference type="Pfam" id="PF13812">
    <property type="entry name" value="PPR_3"/>
    <property type="match status" value="1"/>
</dbReference>
<dbReference type="NCBIfam" id="TIGR00756">
    <property type="entry name" value="PPR"/>
    <property type="match status" value="4"/>
</dbReference>
<dbReference type="Pfam" id="PF13041">
    <property type="entry name" value="PPR_2"/>
    <property type="match status" value="1"/>
</dbReference>
<dbReference type="InterPro" id="IPR011990">
    <property type="entry name" value="TPR-like_helical_dom_sf"/>
</dbReference>
<dbReference type="InterPro" id="IPR046849">
    <property type="entry name" value="E2_motif"/>
</dbReference>
<dbReference type="GO" id="GO:0009451">
    <property type="term" value="P:RNA modification"/>
    <property type="evidence" value="ECO:0007669"/>
    <property type="project" value="InterPro"/>
</dbReference>
<feature type="repeat" description="PPR" evidence="2">
    <location>
        <begin position="432"/>
        <end position="466"/>
    </location>
</feature>
<gene>
    <name evidence="3" type="ORF">Sjap_009833</name>
</gene>
<dbReference type="PROSITE" id="PS51375">
    <property type="entry name" value="PPR"/>
    <property type="match status" value="4"/>
</dbReference>
<evidence type="ECO:0000256" key="1">
    <source>
        <dbReference type="ARBA" id="ARBA00022737"/>
    </source>
</evidence>
<dbReference type="FunFam" id="1.25.40.10:FF:000407">
    <property type="entry name" value="Putative pentatricopeptide repeat-containing protein"/>
    <property type="match status" value="1"/>
</dbReference>
<name>A0AAP0JAF7_9MAGN</name>
<evidence type="ECO:0000256" key="2">
    <source>
        <dbReference type="PROSITE-ProRule" id="PRU00708"/>
    </source>
</evidence>
<dbReference type="InterPro" id="IPR046960">
    <property type="entry name" value="PPR_At4g14850-like_plant"/>
</dbReference>
<protein>
    <submittedName>
        <fullName evidence="3">Uncharacterized protein</fullName>
    </submittedName>
</protein>
<feature type="repeat" description="PPR" evidence="2">
    <location>
        <begin position="194"/>
        <end position="228"/>
    </location>
</feature>
<dbReference type="Proteomes" id="UP001417504">
    <property type="component" value="Unassembled WGS sequence"/>
</dbReference>
<evidence type="ECO:0000313" key="4">
    <source>
        <dbReference type="Proteomes" id="UP001417504"/>
    </source>
</evidence>
<feature type="repeat" description="PPR" evidence="2">
    <location>
        <begin position="295"/>
        <end position="329"/>
    </location>
</feature>
<dbReference type="PANTHER" id="PTHR47926:SF533">
    <property type="entry name" value="DYW DOMAIN-CONTAINING PROTEIN"/>
    <property type="match status" value="1"/>
</dbReference>
<dbReference type="Pfam" id="PF01535">
    <property type="entry name" value="PPR"/>
    <property type="match status" value="5"/>
</dbReference>
<keyword evidence="4" id="KW-1185">Reference proteome</keyword>
<accession>A0AAP0JAF7</accession>
<reference evidence="3 4" key="1">
    <citation type="submission" date="2024-01" db="EMBL/GenBank/DDBJ databases">
        <title>Genome assemblies of Stephania.</title>
        <authorList>
            <person name="Yang L."/>
        </authorList>
    </citation>
    <scope>NUCLEOTIDE SEQUENCE [LARGE SCALE GENOMIC DNA]</scope>
    <source>
        <strain evidence="3">QJT</strain>
        <tissue evidence="3">Leaf</tissue>
    </source>
</reference>
<sequence>MMGKISQLCVFSIPRRSLCTAIHAQPFAPSESLPTDVSSCSSVIECQIIHARLIKSGYYNTGFIGDRLAGKYAELCGVKNAWKMFEEIPNKDLVSCNSLISMFQRGGNLRESLKMLHIMKSDMGVEPNEVTLISLLSAIAGMHALDGGKCIHGYAVKLGYSSVTQLCNSLINMYGKCHCSEAAQQVFGTMPFKNLVSWNSMIAIHARNGIPNEGVCCFNSMRRAAIKPDRATIVSLLQAFGDSVAGMQGRATHCYIVVSGFYWDMPIATALITVYAKAGSLDLSHKVFGDMHNPDRIAWTALLAGYAIHGLGVEALEIFELMVTQHVRPDHVTFIHILSACSHSGLIREGKKYFEIMSSVYGVEPEVDHYSCMVDLLGRSGHLEEACDLIERMPIEPNEVVWGALLGACRVHRNTELGKEVVERLFELNPMDPRNYIILANVYSAAGQWKDASNVRALMKKRGLRKDPGCSYIEHRDKVYRFVVGDWSHPESKAIYLKLEELSKRMQKAGYRPNTEFVLHDVDEEVKRGYD</sequence>
<proteinExistence type="predicted"/>
<comment type="caution">
    <text evidence="3">The sequence shown here is derived from an EMBL/GenBank/DDBJ whole genome shotgun (WGS) entry which is preliminary data.</text>
</comment>
<dbReference type="EMBL" id="JBBNAE010000004">
    <property type="protein sequence ID" value="KAK9129346.1"/>
    <property type="molecule type" value="Genomic_DNA"/>
</dbReference>
<dbReference type="PANTHER" id="PTHR47926">
    <property type="entry name" value="PENTATRICOPEPTIDE REPEAT-CONTAINING PROTEIN"/>
    <property type="match status" value="1"/>
</dbReference>
<dbReference type="Gene3D" id="1.25.40.10">
    <property type="entry name" value="Tetratricopeptide repeat domain"/>
    <property type="match status" value="3"/>
</dbReference>
<dbReference type="AlphaFoldDB" id="A0AAP0JAF7"/>
<dbReference type="FunFam" id="1.25.40.10:FF:000073">
    <property type="entry name" value="Pentatricopeptide repeat-containing protein chloroplastic"/>
    <property type="match status" value="1"/>
</dbReference>
<dbReference type="InterPro" id="IPR002885">
    <property type="entry name" value="PPR_rpt"/>
</dbReference>
<feature type="repeat" description="PPR" evidence="2">
    <location>
        <begin position="92"/>
        <end position="127"/>
    </location>
</feature>
<evidence type="ECO:0000313" key="3">
    <source>
        <dbReference type="EMBL" id="KAK9129346.1"/>
    </source>
</evidence>